<name>A0A6V8K9G3_9ACTN</name>
<evidence type="ECO:0000313" key="2">
    <source>
        <dbReference type="EMBL" id="GFJ81823.1"/>
    </source>
</evidence>
<comment type="caution">
    <text evidence="2">The sequence shown here is derived from an EMBL/GenBank/DDBJ whole genome shotgun (WGS) entry which is preliminary data.</text>
</comment>
<feature type="compositionally biased region" description="Basic and acidic residues" evidence="1">
    <location>
        <begin position="185"/>
        <end position="204"/>
    </location>
</feature>
<dbReference type="Proteomes" id="UP000482800">
    <property type="component" value="Unassembled WGS sequence"/>
</dbReference>
<dbReference type="EMBL" id="BLPF01000002">
    <property type="protein sequence ID" value="GFJ81823.1"/>
    <property type="molecule type" value="Genomic_DNA"/>
</dbReference>
<protein>
    <submittedName>
        <fullName evidence="2">Uncharacterized protein</fullName>
    </submittedName>
</protein>
<feature type="region of interest" description="Disordered" evidence="1">
    <location>
        <begin position="230"/>
        <end position="260"/>
    </location>
</feature>
<accession>A0A6V8K9G3</accession>
<organism evidence="2 3">
    <name type="scientific">Phytohabitans houttuyneae</name>
    <dbReference type="NCBI Taxonomy" id="1076126"/>
    <lineage>
        <taxon>Bacteria</taxon>
        <taxon>Bacillati</taxon>
        <taxon>Actinomycetota</taxon>
        <taxon>Actinomycetes</taxon>
        <taxon>Micromonosporales</taxon>
        <taxon>Micromonosporaceae</taxon>
    </lineage>
</organism>
<sequence>MPRPAVRVAGADERLRERAMCGDALDQGRVLVRRRPDQRVAEPHRVGRDLHQPAPLGRLEVGRVKPQVGGGVHEGAQQRALVRRGEQQRPPGALRQRADHAAEVLLQPPGRGQRRHRRRPVRLAVAGGQLHDRQRVAGGLFEYPLDDVDGQRPHARQQAGGVGRVETAQRHAVEPGGGKRPVAVPHREDHPDRVGVQPAHREQQRVDRRLVEPVHVVDQAQHRPVLRQLGQQGQDRGAHEQPLAGGGAGAQRRPQRPRLRGGQAVEVLGEAREQQVQPGVRDLGLGLGPDHAEHAHPLGDACGVVEQHCLADPRLAADDQRSTPAVFHVADQAMQPRPFGEPPHKHAVSLRFVGRAAASSRLHGTARRRSIDRCGGPDAVHTVAS</sequence>
<feature type="region of interest" description="Disordered" evidence="1">
    <location>
        <begin position="359"/>
        <end position="385"/>
    </location>
</feature>
<gene>
    <name evidence="2" type="ORF">Phou_060030</name>
</gene>
<feature type="region of interest" description="Disordered" evidence="1">
    <location>
        <begin position="147"/>
        <end position="204"/>
    </location>
</feature>
<reference evidence="2 3" key="1">
    <citation type="submission" date="2020-03" db="EMBL/GenBank/DDBJ databases">
        <title>Whole genome shotgun sequence of Phytohabitans houttuyneae NBRC 108639.</title>
        <authorList>
            <person name="Komaki H."/>
            <person name="Tamura T."/>
        </authorList>
    </citation>
    <scope>NUCLEOTIDE SEQUENCE [LARGE SCALE GENOMIC DNA]</scope>
    <source>
        <strain evidence="2 3">NBRC 108639</strain>
    </source>
</reference>
<proteinExistence type="predicted"/>
<keyword evidence="3" id="KW-1185">Reference proteome</keyword>
<reference evidence="2 3" key="2">
    <citation type="submission" date="2020-03" db="EMBL/GenBank/DDBJ databases">
        <authorList>
            <person name="Ichikawa N."/>
            <person name="Kimura A."/>
            <person name="Kitahashi Y."/>
            <person name="Uohara A."/>
        </authorList>
    </citation>
    <scope>NUCLEOTIDE SEQUENCE [LARGE SCALE GENOMIC DNA]</scope>
    <source>
        <strain evidence="2 3">NBRC 108639</strain>
    </source>
</reference>
<feature type="region of interest" description="Disordered" evidence="1">
    <location>
        <begin position="66"/>
        <end position="119"/>
    </location>
</feature>
<evidence type="ECO:0000256" key="1">
    <source>
        <dbReference type="SAM" id="MobiDB-lite"/>
    </source>
</evidence>
<evidence type="ECO:0000313" key="3">
    <source>
        <dbReference type="Proteomes" id="UP000482800"/>
    </source>
</evidence>
<dbReference type="AlphaFoldDB" id="A0A6V8K9G3"/>